<dbReference type="eggNOG" id="ENOG502THME">
    <property type="taxonomic scope" value="Eukaryota"/>
</dbReference>
<sequence>MRIIKEYPENAAEIRQLVENRRHYLNVIYAAAILGVSPVEQTCIISDFQTFQLCTSYGWYSYLAEAYTHLTSGFETIIHISELIFTSLALLLLYFSLYNKRSAILVLLVIFYFLYSCSKLLQIAYMYPFPRGFRHKFSSLTRYSEYDAMSLTYDSVMCASSLISCVLCFAATWHFTPLVIVKMNYKETQQEAVAQAMRKLKRTKLTTCDVNSSDEETAHRITRGPDGKQFVSKNYHKKTFSTQITDKADVTLTTSGARSTRVR</sequence>
<evidence type="ECO:0000313" key="2">
    <source>
        <dbReference type="Proteomes" id="UP000095282"/>
    </source>
</evidence>
<feature type="transmembrane region" description="Helical" evidence="1">
    <location>
        <begin position="104"/>
        <end position="127"/>
    </location>
</feature>
<evidence type="ECO:0000256" key="1">
    <source>
        <dbReference type="SAM" id="Phobius"/>
    </source>
</evidence>
<dbReference type="Proteomes" id="UP000095282">
    <property type="component" value="Unplaced"/>
</dbReference>
<dbReference type="WBParaSite" id="Csp11.Scaffold629.g7960.t1">
    <property type="protein sequence ID" value="Csp11.Scaffold629.g7960.t1"/>
    <property type="gene ID" value="Csp11.Scaffold629.g7960"/>
</dbReference>
<dbReference type="STRING" id="1561998.A0A1I7UCJ7"/>
<organism evidence="2 3">
    <name type="scientific">Caenorhabditis tropicalis</name>
    <dbReference type="NCBI Taxonomy" id="1561998"/>
    <lineage>
        <taxon>Eukaryota</taxon>
        <taxon>Metazoa</taxon>
        <taxon>Ecdysozoa</taxon>
        <taxon>Nematoda</taxon>
        <taxon>Chromadorea</taxon>
        <taxon>Rhabditida</taxon>
        <taxon>Rhabditina</taxon>
        <taxon>Rhabditomorpha</taxon>
        <taxon>Rhabditoidea</taxon>
        <taxon>Rhabditidae</taxon>
        <taxon>Peloderinae</taxon>
        <taxon>Caenorhabditis</taxon>
    </lineage>
</organism>
<protein>
    <submittedName>
        <fullName evidence="3">Transmembrane protein</fullName>
    </submittedName>
</protein>
<feature type="transmembrane region" description="Helical" evidence="1">
    <location>
        <begin position="159"/>
        <end position="181"/>
    </location>
</feature>
<feature type="transmembrane region" description="Helical" evidence="1">
    <location>
        <begin position="77"/>
        <end position="97"/>
    </location>
</feature>
<keyword evidence="2" id="KW-1185">Reference proteome</keyword>
<keyword evidence="1" id="KW-1133">Transmembrane helix</keyword>
<dbReference type="AlphaFoldDB" id="A0A1I7UCJ7"/>
<accession>A0A1I7UCJ7</accession>
<reference evidence="3" key="1">
    <citation type="submission" date="2016-11" db="UniProtKB">
        <authorList>
            <consortium name="WormBaseParasite"/>
        </authorList>
    </citation>
    <scope>IDENTIFICATION</scope>
</reference>
<keyword evidence="1" id="KW-0472">Membrane</keyword>
<name>A0A1I7UCJ7_9PELO</name>
<proteinExistence type="predicted"/>
<keyword evidence="1" id="KW-0812">Transmembrane</keyword>
<evidence type="ECO:0000313" key="3">
    <source>
        <dbReference type="WBParaSite" id="Csp11.Scaffold629.g7960.t1"/>
    </source>
</evidence>